<evidence type="ECO:0000256" key="3">
    <source>
        <dbReference type="ARBA" id="ARBA00022574"/>
    </source>
</evidence>
<dbReference type="GO" id="GO:0016567">
    <property type="term" value="P:protein ubiquitination"/>
    <property type="evidence" value="ECO:0007669"/>
    <property type="project" value="InterPro"/>
</dbReference>
<feature type="compositionally biased region" description="Basic and acidic residues" evidence="6">
    <location>
        <begin position="50"/>
        <end position="77"/>
    </location>
</feature>
<dbReference type="GO" id="GO:0008270">
    <property type="term" value="F:zinc ion binding"/>
    <property type="evidence" value="ECO:0007669"/>
    <property type="project" value="UniProtKB-KW"/>
</dbReference>
<keyword evidence="5" id="KW-0479">Metal-binding</keyword>
<dbReference type="PANTHER" id="PTHR16047">
    <property type="entry name" value="RFWD3 PROTEIN"/>
    <property type="match status" value="1"/>
</dbReference>
<comment type="subcellular location">
    <subcellularLocation>
        <location evidence="4">Nucleus</location>
        <location evidence="4">Nuclear body</location>
    </subcellularLocation>
</comment>
<dbReference type="PANTHER" id="PTHR16047:SF10">
    <property type="entry name" value="TRANSDUCIN_WD40 REPEAT-LIKE SUPERFAMILY PROTEIN"/>
    <property type="match status" value="1"/>
</dbReference>
<dbReference type="AlphaFoldDB" id="A0AAQ3PRP5"/>
<dbReference type="SUPFAM" id="SSF57850">
    <property type="entry name" value="RING/U-box"/>
    <property type="match status" value="1"/>
</dbReference>
<name>A0AAQ3PRP5_PASNO</name>
<dbReference type="Pfam" id="PF23419">
    <property type="entry name" value="WD40_RFWD3"/>
    <property type="match status" value="1"/>
</dbReference>
<evidence type="ECO:0000256" key="5">
    <source>
        <dbReference type="PROSITE-ProRule" id="PRU00175"/>
    </source>
</evidence>
<dbReference type="InterPro" id="IPR037381">
    <property type="entry name" value="RFWD3"/>
</dbReference>
<gene>
    <name evidence="8" type="ORF">U9M48_005813</name>
</gene>
<dbReference type="InterPro" id="IPR015943">
    <property type="entry name" value="WD40/YVTN_repeat-like_dom_sf"/>
</dbReference>
<sequence length="612" mass="68355">MPSRYPPRLPPAVLDDLFEIELDTLYSDEQYHEEMMMMMMRRRRRSAMMTKDRRGNEHWRREGRRSRMEMTAKDQAKKTTTGGRGKTLLCEIPGHPHRPQLGFPRWRLPAPRRTGQTLPPPPAPCVWSHGLRKAHIASGDCIPCGHVYGRSCLERWLTQCGNRSAKCPQCDKRFKHKDIINLYAPEVAIPHSGLKLVSALQEISYLREKVGRHDKLLEEMSKRQIFMEARFMEQRVRDEASPKRQKVAEESNEATNLALCTSATVNFSLQNELFLDGARVISIDASNQIILASGRATAVGTEHVLTKINMLRTNFTHKIHLPPDTKAVRDMCILPAGGSAIFTSLGRKLSLFSNITDGVVLQCDLPAPGWSCTADVSSSRYIYAGLQNGMLLVFDTRQHARPLHSIEGLSKHPVHTLHSVIDSNGSRKILSASAIGPCMWDANNNQSRPHLLTGMEEQRVCISLACAPPSMDLLVASFRPKVDPSGDAVAASQVYLSQTPSRSGLGKPGHHALITRTGSTSFTEGTSCFANVSELRMSKSVIIPYGNNQHLFAYGDESLRGVRTWQLPSFPVYADLCSHQQPILDLRYAESPGGGRYLGCLSEEKLQVFRIR</sequence>
<reference evidence="8 9" key="1">
    <citation type="submission" date="2024-02" db="EMBL/GenBank/DDBJ databases">
        <title>High-quality chromosome-scale genome assembly of Pensacola bahiagrass (Paspalum notatum Flugge var. saurae).</title>
        <authorList>
            <person name="Vega J.M."/>
            <person name="Podio M."/>
            <person name="Orjuela J."/>
            <person name="Siena L.A."/>
            <person name="Pessino S.C."/>
            <person name="Combes M.C."/>
            <person name="Mariac C."/>
            <person name="Albertini E."/>
            <person name="Pupilli F."/>
            <person name="Ortiz J.P.A."/>
            <person name="Leblanc O."/>
        </authorList>
    </citation>
    <scope>NUCLEOTIDE SEQUENCE [LARGE SCALE GENOMIC DNA]</scope>
    <source>
        <strain evidence="8">R1</strain>
        <tissue evidence="8">Leaf</tissue>
    </source>
</reference>
<evidence type="ECO:0000256" key="6">
    <source>
        <dbReference type="SAM" id="MobiDB-lite"/>
    </source>
</evidence>
<proteinExistence type="predicted"/>
<dbReference type="GO" id="GO:0061630">
    <property type="term" value="F:ubiquitin protein ligase activity"/>
    <property type="evidence" value="ECO:0007669"/>
    <property type="project" value="UniProtKB-EC"/>
</dbReference>
<keyword evidence="5" id="KW-0862">Zinc</keyword>
<dbReference type="Gene3D" id="2.130.10.10">
    <property type="entry name" value="YVTN repeat-like/Quinoprotein amine dehydrogenase"/>
    <property type="match status" value="1"/>
</dbReference>
<keyword evidence="5" id="KW-0863">Zinc-finger</keyword>
<accession>A0AAQ3PRP5</accession>
<evidence type="ECO:0000256" key="2">
    <source>
        <dbReference type="ARBA" id="ARBA00012483"/>
    </source>
</evidence>
<dbReference type="InterPro" id="IPR013083">
    <property type="entry name" value="Znf_RING/FYVE/PHD"/>
</dbReference>
<feature type="domain" description="RING-type" evidence="7">
    <location>
        <begin position="143"/>
        <end position="171"/>
    </location>
</feature>
<evidence type="ECO:0000313" key="9">
    <source>
        <dbReference type="Proteomes" id="UP001341281"/>
    </source>
</evidence>
<dbReference type="EC" id="2.3.2.27" evidence="2"/>
<evidence type="ECO:0000256" key="1">
    <source>
        <dbReference type="ARBA" id="ARBA00000900"/>
    </source>
</evidence>
<evidence type="ECO:0000256" key="4">
    <source>
        <dbReference type="ARBA" id="ARBA00034306"/>
    </source>
</evidence>
<keyword evidence="9" id="KW-1185">Reference proteome</keyword>
<dbReference type="GO" id="GO:0016604">
    <property type="term" value="C:nuclear body"/>
    <property type="evidence" value="ECO:0007669"/>
    <property type="project" value="UniProtKB-SubCell"/>
</dbReference>
<comment type="catalytic activity">
    <reaction evidence="1">
        <text>S-ubiquitinyl-[E2 ubiquitin-conjugating enzyme]-L-cysteine + [acceptor protein]-L-lysine = [E2 ubiquitin-conjugating enzyme]-L-cysteine + N(6)-ubiquitinyl-[acceptor protein]-L-lysine.</text>
        <dbReference type="EC" id="2.3.2.27"/>
    </reaction>
</comment>
<dbReference type="SUPFAM" id="SSF50978">
    <property type="entry name" value="WD40 repeat-like"/>
    <property type="match status" value="1"/>
</dbReference>
<feature type="region of interest" description="Disordered" evidence="6">
    <location>
        <begin position="46"/>
        <end position="86"/>
    </location>
</feature>
<evidence type="ECO:0000313" key="8">
    <source>
        <dbReference type="EMBL" id="WVZ55106.1"/>
    </source>
</evidence>
<keyword evidence="3" id="KW-0853">WD repeat</keyword>
<dbReference type="InterPro" id="IPR056527">
    <property type="entry name" value="WD40_RFWD3"/>
</dbReference>
<protein>
    <recommendedName>
        <fullName evidence="2">RING-type E3 ubiquitin transferase</fullName>
        <ecNumber evidence="2">2.3.2.27</ecNumber>
    </recommendedName>
</protein>
<dbReference type="GO" id="GO:0036297">
    <property type="term" value="P:interstrand cross-link repair"/>
    <property type="evidence" value="ECO:0007669"/>
    <property type="project" value="InterPro"/>
</dbReference>
<organism evidence="8 9">
    <name type="scientific">Paspalum notatum var. saurae</name>
    <dbReference type="NCBI Taxonomy" id="547442"/>
    <lineage>
        <taxon>Eukaryota</taxon>
        <taxon>Viridiplantae</taxon>
        <taxon>Streptophyta</taxon>
        <taxon>Embryophyta</taxon>
        <taxon>Tracheophyta</taxon>
        <taxon>Spermatophyta</taxon>
        <taxon>Magnoliopsida</taxon>
        <taxon>Liliopsida</taxon>
        <taxon>Poales</taxon>
        <taxon>Poaceae</taxon>
        <taxon>PACMAD clade</taxon>
        <taxon>Panicoideae</taxon>
        <taxon>Andropogonodae</taxon>
        <taxon>Paspaleae</taxon>
        <taxon>Paspalinae</taxon>
        <taxon>Paspalum</taxon>
    </lineage>
</organism>
<dbReference type="EMBL" id="CP144746">
    <property type="protein sequence ID" value="WVZ55106.1"/>
    <property type="molecule type" value="Genomic_DNA"/>
</dbReference>
<dbReference type="PROSITE" id="PS50089">
    <property type="entry name" value="ZF_RING_2"/>
    <property type="match status" value="1"/>
</dbReference>
<dbReference type="Proteomes" id="UP001341281">
    <property type="component" value="Chromosome 02"/>
</dbReference>
<dbReference type="InterPro" id="IPR001841">
    <property type="entry name" value="Znf_RING"/>
</dbReference>
<dbReference type="InterPro" id="IPR036322">
    <property type="entry name" value="WD40_repeat_dom_sf"/>
</dbReference>
<evidence type="ECO:0000259" key="7">
    <source>
        <dbReference type="PROSITE" id="PS50089"/>
    </source>
</evidence>
<dbReference type="Gene3D" id="3.30.40.10">
    <property type="entry name" value="Zinc/RING finger domain, C3HC4 (zinc finger)"/>
    <property type="match status" value="1"/>
</dbReference>